<evidence type="ECO:0000313" key="7">
    <source>
        <dbReference type="EMBL" id="RLN53189.1"/>
    </source>
</evidence>
<comment type="caution">
    <text evidence="8">The sequence shown here is derived from an EMBL/GenBank/DDBJ whole genome shotgun (WGS) entry which is preliminary data.</text>
</comment>
<dbReference type="SUPFAM" id="SSF52279">
    <property type="entry name" value="Beta-D-glucan exohydrolase, C-terminal domain"/>
    <property type="match status" value="1"/>
</dbReference>
<dbReference type="InterPro" id="IPR001764">
    <property type="entry name" value="Glyco_hydro_3_N"/>
</dbReference>
<dbReference type="GO" id="GO:0045493">
    <property type="term" value="P:xylan catabolic process"/>
    <property type="evidence" value="ECO:0007669"/>
    <property type="project" value="InterPro"/>
</dbReference>
<dbReference type="Pfam" id="PF14310">
    <property type="entry name" value="Fn3-like"/>
    <property type="match status" value="1"/>
</dbReference>
<dbReference type="Proteomes" id="UP000277300">
    <property type="component" value="Unassembled WGS sequence"/>
</dbReference>
<feature type="domain" description="Fibronectin type III-like" evidence="6">
    <location>
        <begin position="679"/>
        <end position="750"/>
    </location>
</feature>
<evidence type="ECO:0000256" key="1">
    <source>
        <dbReference type="ARBA" id="ARBA00005336"/>
    </source>
</evidence>
<feature type="signal peptide" evidence="5">
    <location>
        <begin position="1"/>
        <end position="21"/>
    </location>
</feature>
<gene>
    <name evidence="7" type="ORF">BBJ29_001719</name>
    <name evidence="8" type="ORF">BBP00_00005781</name>
</gene>
<dbReference type="Gene3D" id="3.20.20.300">
    <property type="entry name" value="Glycoside hydrolase, family 3, N-terminal domain"/>
    <property type="match status" value="1"/>
</dbReference>
<dbReference type="OrthoDB" id="47059at2759"/>
<sequence length="898" mass="98671">MWQLCCGWMILLALWTRPATTNDLSYTDNVCDNAKVSSLPFCDGSLPLNDRVADLVSRIPLDQAVGLLVNSAGAAPGVNVPRYEWWNEALHGVGLSPGVKFKDPTPVATSFPQVLSTAASFNRTLFYQIAEAISTEARAFYNSKTAGLTFWTPNVNIFRDPRWGRGQETPGEDPYLTGEYAVAFVRGLQGEAMEGHESGDDQKFIKISSCCKHFSAYSQEVPRHRNDAIVTKQDQADTYFPTFEACVKRGHVSSIMCSYNAVNGVPSCADKGLLTDVVRGQWKFDGYITSDCMAVADVIYQHHYTQSPERTCATTLDAGMDLNCGFFLKQHLPKALEQGIVTTEMIHTALKNQFRVLMRLGMFEKGEQPFANITKDMVDPVAHRELALDAARQSIVLLKNDESTLPLPVDSFSKKGSLALIGPHFNASTALLGNYFGVPSHIVTPLEGIKKYVPNVGYALGCKVAGEVLPDFDEAIAVAKKAERVIAFVGLDQSQEREEVDRYHLKLPGFQIAFLNRVLGVVSQPIVLVIISGGSVDLSLYKNHPKVGAIVFGGYLGQAGGQALADVLVGKYNPSGKLPQTFYDAGYVDSISIYDMHMRPTLETGNLGRSYRFFTGAPVYEFGYGLSYTKFRENCSIEPPQLLDTAVITQHLSKRKESGSCLIDFMVSVTNRGDVEGEHIVQIVAEPPGAGIAGRPLKSMVAFERTPLLGKGQKIDLSFCLLAEAFTLANENGEWVVVPGNWTIHVNDLRHKINVQASASADSRRPVPLEVDEVTLHNTKNFRKYADGYVNSNSEGRNGMHIDKDESDEAMAMGSPVISFSIGCAAEFAYIDHYPEPHEAVPIVRLESGDVLVFGGPARNVVHALTRVYNGTQPSWLQMRSGRLNLTFREYKPSELES</sequence>
<evidence type="ECO:0000256" key="3">
    <source>
        <dbReference type="ARBA" id="ARBA00022801"/>
    </source>
</evidence>
<dbReference type="InterPro" id="IPR013783">
    <property type="entry name" value="Ig-like_fold"/>
</dbReference>
<protein>
    <recommendedName>
        <fullName evidence="6">Fibronectin type III-like domain-containing protein</fullName>
    </recommendedName>
</protein>
<accession>A0A3F2RMX2</accession>
<dbReference type="AlphaFoldDB" id="A0A3F2RMX2"/>
<organism evidence="8 9">
    <name type="scientific">Phytophthora kernoviae</name>
    <dbReference type="NCBI Taxonomy" id="325452"/>
    <lineage>
        <taxon>Eukaryota</taxon>
        <taxon>Sar</taxon>
        <taxon>Stramenopiles</taxon>
        <taxon>Oomycota</taxon>
        <taxon>Peronosporomycetes</taxon>
        <taxon>Peronosporales</taxon>
        <taxon>Peronosporaceae</taxon>
        <taxon>Phytophthora</taxon>
    </lineage>
</organism>
<evidence type="ECO:0000256" key="4">
    <source>
        <dbReference type="ARBA" id="ARBA00023295"/>
    </source>
</evidence>
<name>A0A3F2RMX2_9STRA</name>
<dbReference type="SUPFAM" id="SSF51445">
    <property type="entry name" value="(Trans)glycosidases"/>
    <property type="match status" value="1"/>
</dbReference>
<evidence type="ECO:0000256" key="5">
    <source>
        <dbReference type="SAM" id="SignalP"/>
    </source>
</evidence>
<dbReference type="PRINTS" id="PR00133">
    <property type="entry name" value="GLHYDRLASE3"/>
</dbReference>
<dbReference type="EMBL" id="MBAD02001596">
    <property type="protein sequence ID" value="RLN53189.1"/>
    <property type="molecule type" value="Genomic_DNA"/>
</dbReference>
<dbReference type="InterPro" id="IPR027450">
    <property type="entry name" value="AlkB-like"/>
</dbReference>
<keyword evidence="3" id="KW-0378">Hydrolase</keyword>
<dbReference type="Proteomes" id="UP000284657">
    <property type="component" value="Unassembled WGS sequence"/>
</dbReference>
<evidence type="ECO:0000259" key="6">
    <source>
        <dbReference type="SMART" id="SM01217"/>
    </source>
</evidence>
<evidence type="ECO:0000313" key="10">
    <source>
        <dbReference type="Proteomes" id="UP000284657"/>
    </source>
</evidence>
<dbReference type="GO" id="GO:0031222">
    <property type="term" value="P:arabinan catabolic process"/>
    <property type="evidence" value="ECO:0007669"/>
    <property type="project" value="TreeGrafter"/>
</dbReference>
<dbReference type="EMBL" id="MBDO02000177">
    <property type="protein sequence ID" value="RLN60775.1"/>
    <property type="molecule type" value="Genomic_DNA"/>
</dbReference>
<dbReference type="GO" id="GO:0009044">
    <property type="term" value="F:xylan 1,4-beta-xylosidase activity"/>
    <property type="evidence" value="ECO:0007669"/>
    <property type="project" value="InterPro"/>
</dbReference>
<feature type="chain" id="PRO_5033795210" description="Fibronectin type III-like domain-containing protein" evidence="5">
    <location>
        <begin position="22"/>
        <end position="898"/>
    </location>
</feature>
<dbReference type="Pfam" id="PF13532">
    <property type="entry name" value="2OG-FeII_Oxy_2"/>
    <property type="match status" value="1"/>
</dbReference>
<dbReference type="SUPFAM" id="SSF51197">
    <property type="entry name" value="Clavaminate synthase-like"/>
    <property type="match status" value="1"/>
</dbReference>
<proteinExistence type="inferred from homology"/>
<dbReference type="InterPro" id="IPR036881">
    <property type="entry name" value="Glyco_hydro_3_C_sf"/>
</dbReference>
<dbReference type="GO" id="GO:0046556">
    <property type="term" value="F:alpha-L-arabinofuranosidase activity"/>
    <property type="evidence" value="ECO:0007669"/>
    <property type="project" value="TreeGrafter"/>
</dbReference>
<reference evidence="9 10" key="1">
    <citation type="submission" date="2018-07" db="EMBL/GenBank/DDBJ databases">
        <title>Genome sequencing of oomycete isolates from Chile give support for New Zealand origin for Phytophthora kernoviae and make available the first Nothophytophthora sp. genome.</title>
        <authorList>
            <person name="Studholme D.J."/>
            <person name="Sanfuentes E."/>
            <person name="Panda P."/>
            <person name="Hill R."/>
            <person name="Sambles C."/>
            <person name="Grant M."/>
            <person name="Williams N.M."/>
            <person name="Mcdougal R.L."/>
        </authorList>
    </citation>
    <scope>NUCLEOTIDE SEQUENCE [LARGE SCALE GENOMIC DNA]</scope>
    <source>
        <strain evidence="8">Chile6</strain>
        <strain evidence="7">Chile7</strain>
    </source>
</reference>
<dbReference type="InterPro" id="IPR044993">
    <property type="entry name" value="BXL"/>
</dbReference>
<evidence type="ECO:0000256" key="2">
    <source>
        <dbReference type="ARBA" id="ARBA00022729"/>
    </source>
</evidence>
<dbReference type="InterPro" id="IPR026891">
    <property type="entry name" value="Fn3-like"/>
</dbReference>
<dbReference type="Gene3D" id="2.60.120.590">
    <property type="entry name" value="Alpha-ketoglutarate-dependent dioxygenase AlkB-like"/>
    <property type="match status" value="1"/>
</dbReference>
<dbReference type="Pfam" id="PF01915">
    <property type="entry name" value="Glyco_hydro_3_C"/>
    <property type="match status" value="1"/>
</dbReference>
<dbReference type="FunFam" id="3.40.50.1700:FF:000009">
    <property type="entry name" value="Periplasmic beta-glucosidase"/>
    <property type="match status" value="1"/>
</dbReference>
<dbReference type="InterPro" id="IPR017853">
    <property type="entry name" value="GH"/>
</dbReference>
<keyword evidence="4" id="KW-0326">Glycosidase</keyword>
<evidence type="ECO:0000313" key="8">
    <source>
        <dbReference type="EMBL" id="RLN60775.1"/>
    </source>
</evidence>
<keyword evidence="2 5" id="KW-0732">Signal</keyword>
<comment type="similarity">
    <text evidence="1">Belongs to the glycosyl hydrolase 3 family.</text>
</comment>
<dbReference type="InterPro" id="IPR037151">
    <property type="entry name" value="AlkB-like_sf"/>
</dbReference>
<dbReference type="PANTHER" id="PTHR42721">
    <property type="entry name" value="SUGAR HYDROLASE-RELATED"/>
    <property type="match status" value="1"/>
</dbReference>
<dbReference type="SMART" id="SM01217">
    <property type="entry name" value="Fn3_like"/>
    <property type="match status" value="1"/>
</dbReference>
<dbReference type="PANTHER" id="PTHR42721:SF3">
    <property type="entry name" value="BETA-D-XYLOSIDASE 5-RELATED"/>
    <property type="match status" value="1"/>
</dbReference>
<dbReference type="InterPro" id="IPR036962">
    <property type="entry name" value="Glyco_hydro_3_N_sf"/>
</dbReference>
<dbReference type="Gene3D" id="2.60.40.10">
    <property type="entry name" value="Immunoglobulins"/>
    <property type="match status" value="1"/>
</dbReference>
<dbReference type="Gene3D" id="3.40.50.1700">
    <property type="entry name" value="Glycoside hydrolase family 3 C-terminal domain"/>
    <property type="match status" value="1"/>
</dbReference>
<dbReference type="InterPro" id="IPR002772">
    <property type="entry name" value="Glyco_hydro_3_C"/>
</dbReference>
<dbReference type="Pfam" id="PF00933">
    <property type="entry name" value="Glyco_hydro_3"/>
    <property type="match status" value="1"/>
</dbReference>
<evidence type="ECO:0000313" key="9">
    <source>
        <dbReference type="Proteomes" id="UP000277300"/>
    </source>
</evidence>